<keyword evidence="3 7" id="KW-0560">Oxidoreductase</keyword>
<dbReference type="SUPFAM" id="SSF50022">
    <property type="entry name" value="ISP domain"/>
    <property type="match status" value="1"/>
</dbReference>
<keyword evidence="4" id="KW-0408">Iron</keyword>
<dbReference type="GO" id="GO:0008942">
    <property type="term" value="F:nitrite reductase [NAD(P)H] activity"/>
    <property type="evidence" value="ECO:0007669"/>
    <property type="project" value="UniProtKB-EC"/>
</dbReference>
<keyword evidence="2" id="KW-0479">Metal-binding</keyword>
<evidence type="ECO:0000256" key="3">
    <source>
        <dbReference type="ARBA" id="ARBA00023002"/>
    </source>
</evidence>
<gene>
    <name evidence="7" type="primary">nasE</name>
    <name evidence="7" type="ordered locus">ACMV_P1_01860</name>
</gene>
<dbReference type="Pfam" id="PF00355">
    <property type="entry name" value="Rieske"/>
    <property type="match status" value="1"/>
</dbReference>
<dbReference type="Gene3D" id="2.102.10.10">
    <property type="entry name" value="Rieske [2Fe-2S] iron-sulphur domain"/>
    <property type="match status" value="1"/>
</dbReference>
<evidence type="ECO:0000256" key="6">
    <source>
        <dbReference type="ARBA" id="ARBA00023063"/>
    </source>
</evidence>
<dbReference type="HOGENOM" id="CLU_055690_5_1_5"/>
<dbReference type="InterPro" id="IPR036922">
    <property type="entry name" value="Rieske_2Fe-2S_sf"/>
</dbReference>
<dbReference type="EMBL" id="AP012036">
    <property type="protein sequence ID" value="BAJ82982.1"/>
    <property type="molecule type" value="Genomic_DNA"/>
</dbReference>
<evidence type="ECO:0000256" key="5">
    <source>
        <dbReference type="ARBA" id="ARBA00023014"/>
    </source>
</evidence>
<reference evidence="7 8" key="1">
    <citation type="submission" date="2010-12" db="EMBL/GenBank/DDBJ databases">
        <title>Whole genome sequence of Acidiphilium multivorum AIU301.</title>
        <authorList>
            <person name="Narita-Yamada S."/>
            <person name="Nakamura S."/>
            <person name="Ito N."/>
            <person name="Takarada H."/>
            <person name="Katano Y."/>
            <person name="Nakazawa H."/>
            <person name="Hosoyama A."/>
            <person name="Yamada R."/>
            <person name="Fujita N."/>
        </authorList>
    </citation>
    <scope>NUCLEOTIDE SEQUENCE [LARGE SCALE GENOMIC DNA]</scope>
    <source>
        <strain evidence="8">DSM 11245 / JCM 8867 / AIU301</strain>
        <plasmid evidence="7 8">pACMV1</plasmid>
    </source>
</reference>
<dbReference type="OrthoDB" id="9800776at2"/>
<name>F0J7B5_ACIMA</name>
<evidence type="ECO:0000256" key="4">
    <source>
        <dbReference type="ARBA" id="ARBA00023004"/>
    </source>
</evidence>
<keyword evidence="7" id="KW-0614">Plasmid</keyword>
<dbReference type="GO" id="GO:0042128">
    <property type="term" value="P:nitrate assimilation"/>
    <property type="evidence" value="ECO:0007669"/>
    <property type="project" value="UniProtKB-KW"/>
</dbReference>
<dbReference type="GO" id="GO:0046872">
    <property type="term" value="F:metal ion binding"/>
    <property type="evidence" value="ECO:0007669"/>
    <property type="project" value="UniProtKB-KW"/>
</dbReference>
<geneLocation type="plasmid" evidence="7 8">
    <name>pACMV1</name>
</geneLocation>
<evidence type="ECO:0000313" key="8">
    <source>
        <dbReference type="Proteomes" id="UP000007100"/>
    </source>
</evidence>
<dbReference type="NCBIfam" id="TIGR02378">
    <property type="entry name" value="nirD_assim_sml"/>
    <property type="match status" value="1"/>
</dbReference>
<dbReference type="EC" id="1.7.1.4" evidence="7"/>
<organism evidence="7 8">
    <name type="scientific">Acidiphilium multivorum (strain DSM 11245 / JCM 8867 / NBRC 100883 / AIU 301)</name>
    <dbReference type="NCBI Taxonomy" id="926570"/>
    <lineage>
        <taxon>Bacteria</taxon>
        <taxon>Pseudomonadati</taxon>
        <taxon>Pseudomonadota</taxon>
        <taxon>Alphaproteobacteria</taxon>
        <taxon>Acetobacterales</taxon>
        <taxon>Acidocellaceae</taxon>
        <taxon>Acidiphilium</taxon>
    </lineage>
</organism>
<dbReference type="InterPro" id="IPR012748">
    <property type="entry name" value="Rieske-like_NirD"/>
</dbReference>
<proteinExistence type="predicted"/>
<dbReference type="KEGG" id="amv:ACMV_P1_01860"/>
<keyword evidence="5" id="KW-0411">Iron-sulfur</keyword>
<dbReference type="CDD" id="cd03530">
    <property type="entry name" value="Rieske_NirD_small_Bacillus"/>
    <property type="match status" value="1"/>
</dbReference>
<dbReference type="PANTHER" id="PTHR21496">
    <property type="entry name" value="FERREDOXIN-RELATED"/>
    <property type="match status" value="1"/>
</dbReference>
<accession>F0J7B5</accession>
<dbReference type="PANTHER" id="PTHR21496:SF23">
    <property type="entry name" value="3-PHENYLPROPIONATE_CINNAMIC ACID DIOXYGENASE FERREDOXIN SUBUNIT"/>
    <property type="match status" value="1"/>
</dbReference>
<keyword evidence="6" id="KW-0534">Nitrate assimilation</keyword>
<keyword evidence="1" id="KW-0001">2Fe-2S</keyword>
<dbReference type="InterPro" id="IPR017941">
    <property type="entry name" value="Rieske_2Fe-2S"/>
</dbReference>
<evidence type="ECO:0000313" key="7">
    <source>
        <dbReference type="EMBL" id="BAJ82982.1"/>
    </source>
</evidence>
<dbReference type="AlphaFoldDB" id="F0J7B5"/>
<evidence type="ECO:0000256" key="1">
    <source>
        <dbReference type="ARBA" id="ARBA00022714"/>
    </source>
</evidence>
<dbReference type="PROSITE" id="PS51296">
    <property type="entry name" value="RIESKE"/>
    <property type="match status" value="1"/>
</dbReference>
<dbReference type="Proteomes" id="UP000007100">
    <property type="component" value="Plasmid pACMV1"/>
</dbReference>
<keyword evidence="8" id="KW-1185">Reference proteome</keyword>
<sequence>MDAIMTDTGFVDVAALDDIPQRGARTVATAHGDVAIFRTGDDAVFALRDSCPHRGGKISHGIVHGHGVTCPLHNWVIALATGAAEGEAAASCVPRFPVRVTEGRVLLDVSAPLAPA</sequence>
<protein>
    <submittedName>
        <fullName evidence="7">Nitrite reductase small subunit</fullName>
        <ecNumber evidence="7">1.7.1.4</ecNumber>
    </submittedName>
</protein>
<dbReference type="RefSeq" id="WP_013634998.1">
    <property type="nucleotide sequence ID" value="NC_015178.1"/>
</dbReference>
<dbReference type="GO" id="GO:0051537">
    <property type="term" value="F:2 iron, 2 sulfur cluster binding"/>
    <property type="evidence" value="ECO:0007669"/>
    <property type="project" value="UniProtKB-KW"/>
</dbReference>
<evidence type="ECO:0000256" key="2">
    <source>
        <dbReference type="ARBA" id="ARBA00022723"/>
    </source>
</evidence>